<keyword evidence="13 16" id="KW-0326">Glycosidase</keyword>
<comment type="similarity">
    <text evidence="3 16">Belongs to the glycosyl hydrolase 38 family.</text>
</comment>
<keyword evidence="11" id="KW-0472">Membrane</keyword>
<sequence>MIDIFEKNSFDNIDGGVWKQGWPITYDDSQWNNRKLKVFLIPHSHTDPGWLKTFLDYYRQQTKLIFENMVPKLEEDGRRKFMYAEMSFFSLWWDEIDDSKKARVKKLIQKGQLEIITGGWVMTDEANSHYFAMIDQLIEGHQWLNGTLGVKPKAGWSIDPFGYSSTMAYILREADFSNMLIQRVHYSIKKYLAKEKSLEFMWRQQWDQEGSTDILCHLMPFYSYDAPHSCGPDPKICCQFDFMRLPNNKYRCPWKLNPVAITDNNVGERVNLLIDQYKKKAQLYRSDVLLVPLGDDFRYDTPTEWDLQFNNYQKMIDYLNVHPELKTELQFGTLSDYFAAVYERNNVDEGGRPQVPTLSGDFFSYADREDNYWSGYYTSRPFYKHLDRVTEYHLRSAEVIFTTALAYAKNNMAANFPSATFMQYLVEARRNLGLFQHHDGITGTSKEFVVVDYGKRLVQSINNLKRLIAECSTFLSIKDKVKYDFKPKSHFFNLDEIRDDHDSLPIKTVLEVSKEPSPVLMYNSLSHKRINIVKVYVTSPYIEVTDPSGNVIVSQIDPFFTDKEVIDDRKYKVSFIAEVPALGVSCYHIKQVEENANPLNYLSVVTVYHSTSQQTDEKHIKYFLEEFSIENDYLKVTFSKSTSLITSIYDKDEEVEHQTKVEFVEYTTRRTGDKSGAYLFLPEGEAKVMLYRLPPLTRIIRGPIASEVNVFVPSSVQVHVVRLLNSPGSDGRSVDIYNIVDIRNEIDKEIAVRVTTDINNEDRIFYTDLNGYQMSRRKTYDKLPLQANVYPMPAMMYIEDDKTRFTIISAQSLGCSSLKTGVMEVIMDRRLAHDDNRGLGEGVKDNKATPNKFRFLIEKRKANKPVSIQKPTDLGFPSLLAHHSYAHLISPLFIFPKTSDSIPVILTPTFTPLIQDLPCEIYLLNLRTMQNKDDSPDLKFVPKNTAAMILQQYGFDCGYPAKSLTCNTNGGQVTFAKIFKDIVVKEVKSMSLTLMYEREKLDLETQISIKPMEINTFRITFQSTSN</sequence>
<keyword evidence="4" id="KW-0812">Transmembrane</keyword>
<dbReference type="Gene3D" id="3.20.110.10">
    <property type="entry name" value="Glycoside hydrolase 38, N terminal domain"/>
    <property type="match status" value="1"/>
</dbReference>
<dbReference type="OrthoDB" id="10261055at2759"/>
<dbReference type="PANTHER" id="PTHR11607">
    <property type="entry name" value="ALPHA-MANNOSIDASE"/>
    <property type="match status" value="1"/>
</dbReference>
<dbReference type="InterPro" id="IPR015341">
    <property type="entry name" value="Glyco_hydro_38_cen"/>
</dbReference>
<organism evidence="18 19">
    <name type="scientific">Lottia gigantea</name>
    <name type="common">Giant owl limpet</name>
    <dbReference type="NCBI Taxonomy" id="225164"/>
    <lineage>
        <taxon>Eukaryota</taxon>
        <taxon>Metazoa</taxon>
        <taxon>Spiralia</taxon>
        <taxon>Lophotrochozoa</taxon>
        <taxon>Mollusca</taxon>
        <taxon>Gastropoda</taxon>
        <taxon>Patellogastropoda</taxon>
        <taxon>Lottioidea</taxon>
        <taxon>Lottiidae</taxon>
        <taxon>Lottia</taxon>
    </lineage>
</organism>
<dbReference type="InterPro" id="IPR011330">
    <property type="entry name" value="Glyco_hydro/deAcase_b/a-brl"/>
</dbReference>
<dbReference type="OMA" id="ITHYYAM"/>
<comment type="pathway">
    <text evidence="2">Protein modification; protein glycosylation.</text>
</comment>
<dbReference type="GO" id="GO:0000139">
    <property type="term" value="C:Golgi membrane"/>
    <property type="evidence" value="ECO:0007669"/>
    <property type="project" value="UniProtKB-SubCell"/>
</dbReference>
<dbReference type="Pfam" id="PF01074">
    <property type="entry name" value="Glyco_hydro_38N"/>
    <property type="match status" value="1"/>
</dbReference>
<name>V4AK03_LOTGI</name>
<dbReference type="Pfam" id="PF09261">
    <property type="entry name" value="Alpha-mann_mid"/>
    <property type="match status" value="1"/>
</dbReference>
<proteinExistence type="inferred from homology"/>
<dbReference type="KEGG" id="lgi:LOTGIDRAFT_188902"/>
<evidence type="ECO:0000259" key="17">
    <source>
        <dbReference type="SMART" id="SM00872"/>
    </source>
</evidence>
<comment type="cofactor">
    <cofactor evidence="16">
        <name>Zn(2+)</name>
        <dbReference type="ChEBI" id="CHEBI:29105"/>
    </cofactor>
    <text evidence="16">Binds 1 zinc ion per subunit.</text>
</comment>
<dbReference type="InterPro" id="IPR037094">
    <property type="entry name" value="Glyco_hydro_38_cen_sf"/>
</dbReference>
<dbReference type="Pfam" id="PF07748">
    <property type="entry name" value="Glyco_hydro_38C"/>
    <property type="match status" value="1"/>
</dbReference>
<dbReference type="EMBL" id="KB201701">
    <property type="protein sequence ID" value="ESO95060.1"/>
    <property type="molecule type" value="Genomic_DNA"/>
</dbReference>
<evidence type="ECO:0000256" key="6">
    <source>
        <dbReference type="ARBA" id="ARBA00022801"/>
    </source>
</evidence>
<dbReference type="GeneID" id="20244817"/>
<dbReference type="AlphaFoldDB" id="V4AK03"/>
<evidence type="ECO:0000313" key="18">
    <source>
        <dbReference type="EMBL" id="ESO95060.1"/>
    </source>
</evidence>
<dbReference type="CDD" id="cd10809">
    <property type="entry name" value="GH38N_AMII_GMII_SfManIII_like"/>
    <property type="match status" value="1"/>
</dbReference>
<evidence type="ECO:0000256" key="5">
    <source>
        <dbReference type="ARBA" id="ARBA00022723"/>
    </source>
</evidence>
<dbReference type="GO" id="GO:0030246">
    <property type="term" value="F:carbohydrate binding"/>
    <property type="evidence" value="ECO:0007669"/>
    <property type="project" value="InterPro"/>
</dbReference>
<evidence type="ECO:0000256" key="11">
    <source>
        <dbReference type="ARBA" id="ARBA00023136"/>
    </source>
</evidence>
<dbReference type="GO" id="GO:0004572">
    <property type="term" value="F:mannosyl-oligosaccharide 1,3-1,6-alpha-mannosidase activity"/>
    <property type="evidence" value="ECO:0007669"/>
    <property type="project" value="UniProtKB-EC"/>
</dbReference>
<evidence type="ECO:0000256" key="16">
    <source>
        <dbReference type="RuleBase" id="RU361199"/>
    </source>
</evidence>
<dbReference type="GO" id="GO:0046872">
    <property type="term" value="F:metal ion binding"/>
    <property type="evidence" value="ECO:0007669"/>
    <property type="project" value="UniProtKB-KW"/>
</dbReference>
<dbReference type="InterPro" id="IPR050843">
    <property type="entry name" value="Glycosyl_Hydrlase_38"/>
</dbReference>
<comment type="function">
    <text evidence="14">Catalyzes the first committed step in the biosynthesis of complex N-glycans. It controls conversion of high mannose to complex N-glycans; the final hydrolytic step in the N-glycan maturation pathway.</text>
</comment>
<dbReference type="EC" id="3.2.1.-" evidence="16"/>
<evidence type="ECO:0000256" key="14">
    <source>
        <dbReference type="ARBA" id="ARBA00059516"/>
    </source>
</evidence>
<dbReference type="PANTHER" id="PTHR11607:SF3">
    <property type="entry name" value="LYSOSOMAL ALPHA-MANNOSIDASE"/>
    <property type="match status" value="1"/>
</dbReference>
<evidence type="ECO:0000256" key="10">
    <source>
        <dbReference type="ARBA" id="ARBA00023034"/>
    </source>
</evidence>
<dbReference type="Proteomes" id="UP000030746">
    <property type="component" value="Unassembled WGS sequence"/>
</dbReference>
<dbReference type="FunFam" id="3.20.110.10:FF:000003">
    <property type="entry name" value="Alpha-mannosidase"/>
    <property type="match status" value="1"/>
</dbReference>
<reference evidence="18 19" key="1">
    <citation type="journal article" date="2013" name="Nature">
        <title>Insights into bilaterian evolution from three spiralian genomes.</title>
        <authorList>
            <person name="Simakov O."/>
            <person name="Marletaz F."/>
            <person name="Cho S.J."/>
            <person name="Edsinger-Gonzales E."/>
            <person name="Havlak P."/>
            <person name="Hellsten U."/>
            <person name="Kuo D.H."/>
            <person name="Larsson T."/>
            <person name="Lv J."/>
            <person name="Arendt D."/>
            <person name="Savage R."/>
            <person name="Osoegawa K."/>
            <person name="de Jong P."/>
            <person name="Grimwood J."/>
            <person name="Chapman J.A."/>
            <person name="Shapiro H."/>
            <person name="Aerts A."/>
            <person name="Otillar R.P."/>
            <person name="Terry A.Y."/>
            <person name="Boore J.L."/>
            <person name="Grigoriev I.V."/>
            <person name="Lindberg D.R."/>
            <person name="Seaver E.C."/>
            <person name="Weisblat D.A."/>
            <person name="Putnam N.H."/>
            <person name="Rokhsar D.S."/>
        </authorList>
    </citation>
    <scope>NUCLEOTIDE SEQUENCE [LARGE SCALE GENOMIC DNA]</scope>
</reference>
<dbReference type="InterPro" id="IPR011682">
    <property type="entry name" value="Glyco_hydro_38_C"/>
</dbReference>
<dbReference type="SUPFAM" id="SSF88713">
    <property type="entry name" value="Glycoside hydrolase/deacetylase"/>
    <property type="match status" value="1"/>
</dbReference>
<dbReference type="HOGENOM" id="CLU_004690_1_0_1"/>
<evidence type="ECO:0000256" key="13">
    <source>
        <dbReference type="ARBA" id="ARBA00023295"/>
    </source>
</evidence>
<dbReference type="SUPFAM" id="SSF88688">
    <property type="entry name" value="Families 57/38 glycoside transferase middle domain"/>
    <property type="match status" value="1"/>
</dbReference>
<evidence type="ECO:0000256" key="3">
    <source>
        <dbReference type="ARBA" id="ARBA00009792"/>
    </source>
</evidence>
<dbReference type="RefSeq" id="XP_009054259.1">
    <property type="nucleotide sequence ID" value="XM_009056011.1"/>
</dbReference>
<gene>
    <name evidence="18" type="ORF">LOTGIDRAFT_188902</name>
</gene>
<keyword evidence="10" id="KW-0333">Golgi apparatus</keyword>
<dbReference type="Gene3D" id="2.70.98.30">
    <property type="entry name" value="Golgi alpha-mannosidase II, domain 4"/>
    <property type="match status" value="1"/>
</dbReference>
<dbReference type="InterPro" id="IPR028995">
    <property type="entry name" value="Glyco_hydro_57/38_cen_sf"/>
</dbReference>
<dbReference type="GO" id="GO:0006491">
    <property type="term" value="P:N-glycan processing"/>
    <property type="evidence" value="ECO:0007669"/>
    <property type="project" value="TreeGrafter"/>
</dbReference>
<keyword evidence="5 16" id="KW-0479">Metal-binding</keyword>
<dbReference type="GO" id="GO:0006013">
    <property type="term" value="P:mannose metabolic process"/>
    <property type="evidence" value="ECO:0007669"/>
    <property type="project" value="InterPro"/>
</dbReference>
<dbReference type="SUPFAM" id="SSF74650">
    <property type="entry name" value="Galactose mutarotase-like"/>
    <property type="match status" value="1"/>
</dbReference>
<keyword evidence="12" id="KW-1015">Disulfide bond</keyword>
<dbReference type="SMART" id="SM00872">
    <property type="entry name" value="Alpha-mann_mid"/>
    <property type="match status" value="1"/>
</dbReference>
<comment type="catalytic activity">
    <reaction evidence="15">
        <text>N(4)-{beta-D-GlcNAc-(1-&gt;2)-alpha-D-Man-(1-&gt;3)-[alpha-D-Man-(1-&gt;3)-[alpha-D-Man-(1-&gt;6)]-alpha-D-Man-(1-&gt;6)]-beta-D-Man-(1-&gt;4)-beta-D-GlcNAc-(1-&gt;4)-beta-D-GlcNAc}-L-asparaginyl-[protein] + 2 H2O = 2 alpha-D-mannopyranose + an N(4)-{beta-D-GlcNAc-(1-&gt;2)-alpha-D-Man-(1-&gt;3)-[alpha-D-Man-(1-&gt;6)]-beta-D-Man-(1-&gt;4)-beta-D-GlcNAc-(1-&gt;4)-beta-D-GlcNAc}-L-asparaginyl-[protein]</text>
        <dbReference type="Rhea" id="RHEA:56052"/>
        <dbReference type="Rhea" id="RHEA-COMP:14368"/>
        <dbReference type="Rhea" id="RHEA-COMP:14369"/>
        <dbReference type="ChEBI" id="CHEBI:15377"/>
        <dbReference type="ChEBI" id="CHEBI:28729"/>
        <dbReference type="ChEBI" id="CHEBI:60615"/>
        <dbReference type="ChEBI" id="CHEBI:60625"/>
        <dbReference type="EC" id="3.2.1.114"/>
    </reaction>
</comment>
<evidence type="ECO:0000256" key="2">
    <source>
        <dbReference type="ARBA" id="ARBA00004922"/>
    </source>
</evidence>
<dbReference type="CTD" id="20244817"/>
<evidence type="ECO:0000256" key="4">
    <source>
        <dbReference type="ARBA" id="ARBA00022692"/>
    </source>
</evidence>
<dbReference type="FunFam" id="2.70.98.30:FF:000002">
    <property type="entry name" value="Alpha-mannosidase"/>
    <property type="match status" value="1"/>
</dbReference>
<evidence type="ECO:0000256" key="15">
    <source>
        <dbReference type="ARBA" id="ARBA00093232"/>
    </source>
</evidence>
<keyword evidence="8" id="KW-0735">Signal-anchor</keyword>
<dbReference type="STRING" id="225164.V4AK03"/>
<evidence type="ECO:0000256" key="1">
    <source>
        <dbReference type="ARBA" id="ARBA00004323"/>
    </source>
</evidence>
<evidence type="ECO:0000256" key="12">
    <source>
        <dbReference type="ARBA" id="ARBA00023157"/>
    </source>
</evidence>
<keyword evidence="7 16" id="KW-0862">Zinc</keyword>
<dbReference type="InterPro" id="IPR027291">
    <property type="entry name" value="Glyco_hydro_38_N_sf"/>
</dbReference>
<evidence type="ECO:0000256" key="9">
    <source>
        <dbReference type="ARBA" id="ARBA00022989"/>
    </source>
</evidence>
<keyword evidence="9" id="KW-1133">Transmembrane helix</keyword>
<evidence type="ECO:0000256" key="7">
    <source>
        <dbReference type="ARBA" id="ARBA00022833"/>
    </source>
</evidence>
<dbReference type="Gene3D" id="2.60.40.1180">
    <property type="entry name" value="Golgi alpha-mannosidase II"/>
    <property type="match status" value="1"/>
</dbReference>
<keyword evidence="19" id="KW-1185">Reference proteome</keyword>
<accession>V4AK03</accession>
<comment type="subcellular location">
    <subcellularLocation>
        <location evidence="1">Golgi apparatus membrane</location>
        <topology evidence="1">Single-pass type II membrane protein</topology>
    </subcellularLocation>
</comment>
<evidence type="ECO:0000256" key="8">
    <source>
        <dbReference type="ARBA" id="ARBA00022968"/>
    </source>
</evidence>
<keyword evidence="6 16" id="KW-0378">Hydrolase</keyword>
<protein>
    <recommendedName>
        <fullName evidence="16">Alpha-mannosidase</fullName>
        <ecNumber evidence="16">3.2.1.-</ecNumber>
    </recommendedName>
</protein>
<dbReference type="FunFam" id="1.20.1270.50:FF:000001">
    <property type="entry name" value="Alpha-mannosidase"/>
    <property type="match status" value="1"/>
</dbReference>
<dbReference type="Gene3D" id="1.20.1270.50">
    <property type="entry name" value="Glycoside hydrolase family 38, central domain"/>
    <property type="match status" value="1"/>
</dbReference>
<feature type="domain" description="Glycoside hydrolase family 38 central" evidence="17">
    <location>
        <begin position="371"/>
        <end position="457"/>
    </location>
</feature>
<dbReference type="InterPro" id="IPR013780">
    <property type="entry name" value="Glyco_hydro_b"/>
</dbReference>
<evidence type="ECO:0000313" key="19">
    <source>
        <dbReference type="Proteomes" id="UP000030746"/>
    </source>
</evidence>
<dbReference type="InterPro" id="IPR011013">
    <property type="entry name" value="Gal_mutarotase_sf_dom"/>
</dbReference>
<dbReference type="InterPro" id="IPR000602">
    <property type="entry name" value="Glyco_hydro_38_N"/>
</dbReference>